<protein>
    <submittedName>
        <fullName evidence="13">Uncharacterized protein</fullName>
    </submittedName>
</protein>
<dbReference type="GO" id="GO:0031623">
    <property type="term" value="P:receptor internalization"/>
    <property type="evidence" value="ECO:0007669"/>
    <property type="project" value="TreeGrafter"/>
</dbReference>
<dbReference type="GO" id="GO:0008277">
    <property type="term" value="P:regulation of G protein-coupled receptor signaling pathway"/>
    <property type="evidence" value="ECO:0007669"/>
    <property type="project" value="InterPro"/>
</dbReference>
<evidence type="ECO:0000256" key="2">
    <source>
        <dbReference type="ARBA" id="ARBA00007087"/>
    </source>
</evidence>
<evidence type="ECO:0000313" key="14">
    <source>
        <dbReference type="Proteomes" id="UP000283210"/>
    </source>
</evidence>
<dbReference type="InterPro" id="IPR038126">
    <property type="entry name" value="RAMP_sf"/>
</dbReference>
<dbReference type="GO" id="GO:0015026">
    <property type="term" value="F:coreceptor activity"/>
    <property type="evidence" value="ECO:0007669"/>
    <property type="project" value="InterPro"/>
</dbReference>
<dbReference type="GO" id="GO:0001525">
    <property type="term" value="P:angiogenesis"/>
    <property type="evidence" value="ECO:0007669"/>
    <property type="project" value="TreeGrafter"/>
</dbReference>
<evidence type="ECO:0000256" key="7">
    <source>
        <dbReference type="ARBA" id="ARBA00022989"/>
    </source>
</evidence>
<evidence type="ECO:0000256" key="5">
    <source>
        <dbReference type="ARBA" id="ARBA00022692"/>
    </source>
</evidence>
<reference evidence="13 14" key="2">
    <citation type="submission" date="2019-01" db="EMBL/GenBank/DDBJ databases">
        <title>A chromosome length genome reference of the Java medaka (oryzias javanicus).</title>
        <authorList>
            <person name="Herpin A."/>
            <person name="Takehana Y."/>
            <person name="Naruse K."/>
            <person name="Ansai S."/>
            <person name="Kawaguchi M."/>
        </authorList>
    </citation>
    <scope>NUCLEOTIDE SEQUENCE [LARGE SCALE GENOMIC DNA]</scope>
    <source>
        <strain evidence="13">RS831</strain>
        <tissue evidence="13">Whole body</tissue>
    </source>
</reference>
<dbReference type="PANTHER" id="PTHR14076">
    <property type="entry name" value="RECEPTOR ACTIVITY MODIFYING PROTEIN RAMP"/>
    <property type="match status" value="1"/>
</dbReference>
<keyword evidence="8 11" id="KW-0472">Membrane</keyword>
<dbReference type="InterPro" id="IPR006985">
    <property type="entry name" value="RAMP"/>
</dbReference>
<dbReference type="Gene3D" id="1.10.150.510">
    <property type="entry name" value="Receptor activity modifying family"/>
    <property type="match status" value="1"/>
</dbReference>
<evidence type="ECO:0000256" key="6">
    <source>
        <dbReference type="ARBA" id="ARBA00022729"/>
    </source>
</evidence>
<organism evidence="13 14">
    <name type="scientific">Oryzias javanicus</name>
    <name type="common">Javanese ricefish</name>
    <name type="synonym">Aplocheilus javanicus</name>
    <dbReference type="NCBI Taxonomy" id="123683"/>
    <lineage>
        <taxon>Eukaryota</taxon>
        <taxon>Metazoa</taxon>
        <taxon>Chordata</taxon>
        <taxon>Craniata</taxon>
        <taxon>Vertebrata</taxon>
        <taxon>Euteleostomi</taxon>
        <taxon>Actinopterygii</taxon>
        <taxon>Neopterygii</taxon>
        <taxon>Teleostei</taxon>
        <taxon>Neoteleostei</taxon>
        <taxon>Acanthomorphata</taxon>
        <taxon>Ovalentaria</taxon>
        <taxon>Atherinomorphae</taxon>
        <taxon>Beloniformes</taxon>
        <taxon>Adrianichthyidae</taxon>
        <taxon>Oryziinae</taxon>
        <taxon>Oryzias</taxon>
    </lineage>
</organism>
<comment type="subcellular location">
    <subcellularLocation>
        <location evidence="1">Cell membrane</location>
        <topology evidence="1">Single-pass type I membrane protein</topology>
    </subcellularLocation>
</comment>
<dbReference type="GO" id="GO:0043235">
    <property type="term" value="C:receptor complex"/>
    <property type="evidence" value="ECO:0007669"/>
    <property type="project" value="TreeGrafter"/>
</dbReference>
<dbReference type="EMBL" id="CM012455">
    <property type="protein sequence ID" value="RVE60070.1"/>
    <property type="molecule type" value="Genomic_DNA"/>
</dbReference>
<dbReference type="GO" id="GO:0072659">
    <property type="term" value="P:protein localization to plasma membrane"/>
    <property type="evidence" value="ECO:0007669"/>
    <property type="project" value="TreeGrafter"/>
</dbReference>
<keyword evidence="7 11" id="KW-1133">Transmembrane helix</keyword>
<keyword evidence="3" id="KW-0813">Transport</keyword>
<gene>
    <name evidence="13" type="ORF">OJAV_G00194320</name>
</gene>
<dbReference type="AlphaFoldDB" id="A0A3S2MID8"/>
<dbReference type="GO" id="GO:0006886">
    <property type="term" value="P:intracellular protein transport"/>
    <property type="evidence" value="ECO:0007669"/>
    <property type="project" value="InterPro"/>
</dbReference>
<dbReference type="GO" id="GO:0007186">
    <property type="term" value="P:G protein-coupled receptor signaling pathway"/>
    <property type="evidence" value="ECO:0007669"/>
    <property type="project" value="TreeGrafter"/>
</dbReference>
<evidence type="ECO:0000256" key="12">
    <source>
        <dbReference type="SAM" id="SignalP"/>
    </source>
</evidence>
<keyword evidence="6 12" id="KW-0732">Signal</keyword>
<dbReference type="Pfam" id="PF04901">
    <property type="entry name" value="RAMP"/>
    <property type="match status" value="1"/>
</dbReference>
<dbReference type="GO" id="GO:0005886">
    <property type="term" value="C:plasma membrane"/>
    <property type="evidence" value="ECO:0007669"/>
    <property type="project" value="UniProtKB-SubCell"/>
</dbReference>
<dbReference type="OMA" id="VWKSKVQ"/>
<evidence type="ECO:0000256" key="10">
    <source>
        <dbReference type="ARBA" id="ARBA00023170"/>
    </source>
</evidence>
<dbReference type="GO" id="GO:0032870">
    <property type="term" value="P:cellular response to hormone stimulus"/>
    <property type="evidence" value="ECO:0007669"/>
    <property type="project" value="TreeGrafter"/>
</dbReference>
<evidence type="ECO:0000256" key="3">
    <source>
        <dbReference type="ARBA" id="ARBA00022448"/>
    </source>
</evidence>
<keyword evidence="9" id="KW-1015">Disulfide bond</keyword>
<feature type="chain" id="PRO_5018574969" evidence="12">
    <location>
        <begin position="18"/>
        <end position="205"/>
    </location>
</feature>
<keyword evidence="5 11" id="KW-0812">Transmembrane</keyword>
<feature type="signal peptide" evidence="12">
    <location>
        <begin position="1"/>
        <end position="17"/>
    </location>
</feature>
<feature type="transmembrane region" description="Helical" evidence="11">
    <location>
        <begin position="182"/>
        <end position="202"/>
    </location>
</feature>
<evidence type="ECO:0000256" key="8">
    <source>
        <dbReference type="ARBA" id="ARBA00023136"/>
    </source>
</evidence>
<dbReference type="GO" id="GO:0006816">
    <property type="term" value="P:calcium ion transport"/>
    <property type="evidence" value="ECO:0007669"/>
    <property type="project" value="TreeGrafter"/>
</dbReference>
<evidence type="ECO:0000256" key="1">
    <source>
        <dbReference type="ARBA" id="ARBA00004251"/>
    </source>
</evidence>
<dbReference type="OrthoDB" id="9416539at2759"/>
<name>A0A3S2MID8_ORYJA</name>
<evidence type="ECO:0000256" key="4">
    <source>
        <dbReference type="ARBA" id="ARBA00022475"/>
    </source>
</evidence>
<keyword evidence="4" id="KW-1003">Cell membrane</keyword>
<reference evidence="13 14" key="1">
    <citation type="submission" date="2018-11" db="EMBL/GenBank/DDBJ databases">
        <authorList>
            <person name="Lopez-Roques C."/>
            <person name="Donnadieu C."/>
            <person name="Bouchez O."/>
            <person name="Klopp C."/>
            <person name="Cabau C."/>
            <person name="Zahm M."/>
        </authorList>
    </citation>
    <scope>NUCLEOTIDE SEQUENCE [LARGE SCALE GENOMIC DNA]</scope>
    <source>
        <strain evidence="13">RS831</strain>
        <tissue evidence="13">Whole body</tissue>
    </source>
</reference>
<evidence type="ECO:0000256" key="9">
    <source>
        <dbReference type="ARBA" id="ARBA00023157"/>
    </source>
</evidence>
<keyword evidence="10" id="KW-0675">Receptor</keyword>
<accession>A0A3S2MID8</accession>
<keyword evidence="14" id="KW-1185">Reference proteome</keyword>
<evidence type="ECO:0000256" key="11">
    <source>
        <dbReference type="SAM" id="Phobius"/>
    </source>
</evidence>
<sequence length="205" mass="23053">MIFHLLLAAVSVGSVASQQANITQGSLGKVMSAYTKENRTLKTTNVTSAVSEVDLTKLEDQIQSNQTSSVVTEDDERFQEQEFVVDLSETGCDRKQLIHATNSICAERFHKDMQDIPADDWCVLEHILRPYNDMTLCMEMVTNLVGCYFPNSDVQELFLILHSNYFHNCSEEQQFADAPQSVVLTLTIAPVSLIPVLVYMVIRRS</sequence>
<dbReference type="Proteomes" id="UP000283210">
    <property type="component" value="Chromosome 19"/>
</dbReference>
<dbReference type="GO" id="GO:0009986">
    <property type="term" value="C:cell surface"/>
    <property type="evidence" value="ECO:0007669"/>
    <property type="project" value="TreeGrafter"/>
</dbReference>
<dbReference type="PANTHER" id="PTHR14076:SF9">
    <property type="entry name" value="RECEPTOR ACTIVITY-MODIFYING PROTEIN 2"/>
    <property type="match status" value="1"/>
</dbReference>
<comment type="similarity">
    <text evidence="2">Belongs to the RAMP family.</text>
</comment>
<evidence type="ECO:0000313" key="13">
    <source>
        <dbReference type="EMBL" id="RVE60070.1"/>
    </source>
</evidence>
<proteinExistence type="inferred from homology"/>